<evidence type="ECO:0000256" key="1">
    <source>
        <dbReference type="SAM" id="Phobius"/>
    </source>
</evidence>
<feature type="transmembrane region" description="Helical" evidence="1">
    <location>
        <begin position="76"/>
        <end position="94"/>
    </location>
</feature>
<dbReference type="EMBL" id="CP099547">
    <property type="protein sequence ID" value="USR78962.1"/>
    <property type="molecule type" value="Genomic_DNA"/>
</dbReference>
<sequence>MAGGLIALLDDVAALAKIAAASLDDVAAGAAKAGSKTLGVIIDDTAVTPQYVKGLSPKRELPIIWRITRGSIRNKIFFILPAVLLLSIFAPWSLPYLLIVGGSYLCFEGAHKIVERLAGHSPQTPAIVTQSEDSIVRQAVRTDFILSSEIMVIALNEVSDSSIWQQAMILIFVAFLITIFVYGVVALIVKADDVGLALSLKNQRLLQITGKFLLKAMPWVLRLLTVVGTLAMLWVGGHMLIIQLDEIGFAGPHHLLSSLVDPVVSSAGSVIGWSIETLSSATVGFGWGLILVGIFLAYGKLHKNYAERDGS</sequence>
<keyword evidence="1" id="KW-0812">Transmembrane</keyword>
<evidence type="ECO:0000313" key="2">
    <source>
        <dbReference type="EMBL" id="USR78962.1"/>
    </source>
</evidence>
<keyword evidence="1" id="KW-1133">Transmembrane helix</keyword>
<evidence type="ECO:0000313" key="3">
    <source>
        <dbReference type="Proteomes" id="UP001056109"/>
    </source>
</evidence>
<feature type="transmembrane region" description="Helical" evidence="1">
    <location>
        <begin position="278"/>
        <end position="298"/>
    </location>
</feature>
<feature type="transmembrane region" description="Helical" evidence="1">
    <location>
        <begin position="167"/>
        <end position="191"/>
    </location>
</feature>
<reference evidence="2" key="1">
    <citation type="submission" date="2022-06" db="EMBL/GenBank/DDBJ databases">
        <title>Complete Genome Sequence of Arcanobacterium pinnipediorum strain DSM 28752 isolated from a harbour seal.</title>
        <authorList>
            <person name="Borowiak M."/>
            <person name="Kreitlow A."/>
            <person name="Alssahen M."/>
            <person name="Malorny B."/>
            <person name="Laemmler C."/>
            <person name="Prenger-Berninghoff E."/>
            <person name="Siebert U."/>
            <person name="Ploetz M."/>
            <person name="Abdulmawjood A."/>
        </authorList>
    </citation>
    <scope>NUCLEOTIDE SEQUENCE</scope>
    <source>
        <strain evidence="2">DSM 28752</strain>
    </source>
</reference>
<name>A0ABY5AFH9_9ACTO</name>
<accession>A0ABY5AFH9</accession>
<organism evidence="2 3">
    <name type="scientific">Arcanobacterium pinnipediorum</name>
    <dbReference type="NCBI Taxonomy" id="1503041"/>
    <lineage>
        <taxon>Bacteria</taxon>
        <taxon>Bacillati</taxon>
        <taxon>Actinomycetota</taxon>
        <taxon>Actinomycetes</taxon>
        <taxon>Actinomycetales</taxon>
        <taxon>Actinomycetaceae</taxon>
        <taxon>Arcanobacterium</taxon>
    </lineage>
</organism>
<feature type="transmembrane region" description="Helical" evidence="1">
    <location>
        <begin position="212"/>
        <end position="235"/>
    </location>
</feature>
<dbReference type="Proteomes" id="UP001056109">
    <property type="component" value="Chromosome"/>
</dbReference>
<dbReference type="RefSeq" id="WP_252672821.1">
    <property type="nucleotide sequence ID" value="NZ_CP099547.1"/>
</dbReference>
<proteinExistence type="predicted"/>
<dbReference type="PANTHER" id="PTHR30503:SF3">
    <property type="entry name" value="INNER MEMBRANE PROTEIN YEDI"/>
    <property type="match status" value="1"/>
</dbReference>
<dbReference type="PIRSF" id="PIRSF016660">
    <property type="entry name" value="YedI"/>
    <property type="match status" value="1"/>
</dbReference>
<keyword evidence="3" id="KW-1185">Reference proteome</keyword>
<dbReference type="Pfam" id="PF05661">
    <property type="entry name" value="DUF808"/>
    <property type="match status" value="1"/>
</dbReference>
<dbReference type="InterPro" id="IPR008526">
    <property type="entry name" value="YedI"/>
</dbReference>
<keyword evidence="1" id="KW-0472">Membrane</keyword>
<gene>
    <name evidence="2" type="ORF">NG665_06100</name>
</gene>
<protein>
    <submittedName>
        <fullName evidence="2">DUF808 domain-containing protein</fullName>
    </submittedName>
</protein>
<dbReference type="PANTHER" id="PTHR30503">
    <property type="entry name" value="INNER MEMBRANE PROTEIN YEDI"/>
    <property type="match status" value="1"/>
</dbReference>